<feature type="region of interest" description="Disordered" evidence="1">
    <location>
        <begin position="56"/>
        <end position="78"/>
    </location>
</feature>
<reference evidence="2 3" key="4">
    <citation type="journal article" date="2011" name="BMC Genomics">
        <title>RNA-Seq improves annotation of protein-coding genes in the cucumber genome.</title>
        <authorList>
            <person name="Li Z."/>
            <person name="Zhang Z."/>
            <person name="Yan P."/>
            <person name="Huang S."/>
            <person name="Fei Z."/>
            <person name="Lin K."/>
        </authorList>
    </citation>
    <scope>NUCLEOTIDE SEQUENCE [LARGE SCALE GENOMIC DNA]</scope>
    <source>
        <strain evidence="3">cv. 9930</strain>
    </source>
</reference>
<keyword evidence="3" id="KW-1185">Reference proteome</keyword>
<evidence type="ECO:0000313" key="2">
    <source>
        <dbReference type="EMBL" id="KGN49573.1"/>
    </source>
</evidence>
<feature type="compositionally biased region" description="Basic and acidic residues" evidence="1">
    <location>
        <begin position="61"/>
        <end position="72"/>
    </location>
</feature>
<reference evidence="2 3" key="1">
    <citation type="journal article" date="2009" name="Nat. Genet.">
        <title>The genome of the cucumber, Cucumis sativus L.</title>
        <authorList>
            <person name="Huang S."/>
            <person name="Li R."/>
            <person name="Zhang Z."/>
            <person name="Li L."/>
            <person name="Gu X."/>
            <person name="Fan W."/>
            <person name="Lucas W.J."/>
            <person name="Wang X."/>
            <person name="Xie B."/>
            <person name="Ni P."/>
            <person name="Ren Y."/>
            <person name="Zhu H."/>
            <person name="Li J."/>
            <person name="Lin K."/>
            <person name="Jin W."/>
            <person name="Fei Z."/>
            <person name="Li G."/>
            <person name="Staub J."/>
            <person name="Kilian A."/>
            <person name="van der Vossen E.A."/>
            <person name="Wu Y."/>
            <person name="Guo J."/>
            <person name="He J."/>
            <person name="Jia Z."/>
            <person name="Ren Y."/>
            <person name="Tian G."/>
            <person name="Lu Y."/>
            <person name="Ruan J."/>
            <person name="Qian W."/>
            <person name="Wang M."/>
            <person name="Huang Q."/>
            <person name="Li B."/>
            <person name="Xuan Z."/>
            <person name="Cao J."/>
            <person name="Asan"/>
            <person name="Wu Z."/>
            <person name="Zhang J."/>
            <person name="Cai Q."/>
            <person name="Bai Y."/>
            <person name="Zhao B."/>
            <person name="Han Y."/>
            <person name="Li Y."/>
            <person name="Li X."/>
            <person name="Wang S."/>
            <person name="Shi Q."/>
            <person name="Liu S."/>
            <person name="Cho W.K."/>
            <person name="Kim J.Y."/>
            <person name="Xu Y."/>
            <person name="Heller-Uszynska K."/>
            <person name="Miao H."/>
            <person name="Cheng Z."/>
            <person name="Zhang S."/>
            <person name="Wu J."/>
            <person name="Yang Y."/>
            <person name="Kang H."/>
            <person name="Li M."/>
            <person name="Liang H."/>
            <person name="Ren X."/>
            <person name="Shi Z."/>
            <person name="Wen M."/>
            <person name="Jian M."/>
            <person name="Yang H."/>
            <person name="Zhang G."/>
            <person name="Yang Z."/>
            <person name="Chen R."/>
            <person name="Liu S."/>
            <person name="Li J."/>
            <person name="Ma L."/>
            <person name="Liu H."/>
            <person name="Zhou Y."/>
            <person name="Zhao J."/>
            <person name="Fang X."/>
            <person name="Li G."/>
            <person name="Fang L."/>
            <person name="Li Y."/>
            <person name="Liu D."/>
            <person name="Zheng H."/>
            <person name="Zhang Y."/>
            <person name="Qin N."/>
            <person name="Li Z."/>
            <person name="Yang G."/>
            <person name="Yang S."/>
            <person name="Bolund L."/>
            <person name="Kristiansen K."/>
            <person name="Zheng H."/>
            <person name="Li S."/>
            <person name="Zhang X."/>
            <person name="Yang H."/>
            <person name="Wang J."/>
            <person name="Sun R."/>
            <person name="Zhang B."/>
            <person name="Jiang S."/>
            <person name="Wang J."/>
            <person name="Du Y."/>
            <person name="Li S."/>
        </authorList>
    </citation>
    <scope>NUCLEOTIDE SEQUENCE [LARGE SCALE GENOMIC DNA]</scope>
    <source>
        <strain evidence="3">cv. 9930</strain>
    </source>
</reference>
<dbReference type="AlphaFoldDB" id="A0A0A0KJ65"/>
<evidence type="ECO:0000256" key="1">
    <source>
        <dbReference type="SAM" id="MobiDB-lite"/>
    </source>
</evidence>
<reference evidence="2 3" key="3">
    <citation type="journal article" date="2010" name="BMC Genomics">
        <title>Transcriptome sequencing and comparative analysis of cucumber flowers with different sex types.</title>
        <authorList>
            <person name="Guo S."/>
            <person name="Zheng Y."/>
            <person name="Joung J.G."/>
            <person name="Liu S."/>
            <person name="Zhang Z."/>
            <person name="Crasta O.R."/>
            <person name="Sobral B.W."/>
            <person name="Xu Y."/>
            <person name="Huang S."/>
            <person name="Fei Z."/>
        </authorList>
    </citation>
    <scope>NUCLEOTIDE SEQUENCE [LARGE SCALE GENOMIC DNA]</scope>
    <source>
        <strain evidence="3">cv. 9930</strain>
    </source>
</reference>
<name>A0A0A0KJ65_CUCSA</name>
<dbReference type="EMBL" id="CM002926">
    <property type="protein sequence ID" value="KGN49573.1"/>
    <property type="molecule type" value="Genomic_DNA"/>
</dbReference>
<organism evidence="2 3">
    <name type="scientific">Cucumis sativus</name>
    <name type="common">Cucumber</name>
    <dbReference type="NCBI Taxonomy" id="3659"/>
    <lineage>
        <taxon>Eukaryota</taxon>
        <taxon>Viridiplantae</taxon>
        <taxon>Streptophyta</taxon>
        <taxon>Embryophyta</taxon>
        <taxon>Tracheophyta</taxon>
        <taxon>Spermatophyta</taxon>
        <taxon>Magnoliopsida</taxon>
        <taxon>eudicotyledons</taxon>
        <taxon>Gunneridae</taxon>
        <taxon>Pentapetalae</taxon>
        <taxon>rosids</taxon>
        <taxon>fabids</taxon>
        <taxon>Cucurbitales</taxon>
        <taxon>Cucurbitaceae</taxon>
        <taxon>Benincaseae</taxon>
        <taxon>Cucumis</taxon>
    </lineage>
</organism>
<dbReference type="Gramene" id="KGN49573">
    <property type="protein sequence ID" value="KGN49573"/>
    <property type="gene ID" value="Csa_5G003650"/>
</dbReference>
<evidence type="ECO:0000313" key="3">
    <source>
        <dbReference type="Proteomes" id="UP000029981"/>
    </source>
</evidence>
<gene>
    <name evidence="2" type="ORF">Csa_5G003650</name>
</gene>
<sequence>MQLDDDYTSYKHVKHGTDKVILGKGESSETGQVLKFLDELGAGDRKKKVEEVVVESQEEEEARRHERTSKECGRKKKVAKNKEVDRLKVVVEKFGEEFERTSPLKPRSWPKEFKLVDPSQPKKGKGEAGTSRLEDVEESEPQSAQELHKLIKTEK</sequence>
<accession>A0A0A0KJ65</accession>
<reference evidence="2 3" key="2">
    <citation type="journal article" date="2009" name="PLoS ONE">
        <title>An integrated genetic and cytogenetic map of the cucumber genome.</title>
        <authorList>
            <person name="Ren Y."/>
            <person name="Zhang Z."/>
            <person name="Liu J."/>
            <person name="Staub J.E."/>
            <person name="Han Y."/>
            <person name="Cheng Z."/>
            <person name="Li X."/>
            <person name="Lu J."/>
            <person name="Miao H."/>
            <person name="Kang H."/>
            <person name="Xie B."/>
            <person name="Gu X."/>
            <person name="Wang X."/>
            <person name="Du Y."/>
            <person name="Jin W."/>
            <person name="Huang S."/>
        </authorList>
    </citation>
    <scope>NUCLEOTIDE SEQUENCE [LARGE SCALE GENOMIC DNA]</scope>
    <source>
        <strain evidence="3">cv. 9930</strain>
    </source>
</reference>
<protein>
    <submittedName>
        <fullName evidence="2">Uncharacterized protein</fullName>
    </submittedName>
</protein>
<proteinExistence type="predicted"/>
<dbReference type="Proteomes" id="UP000029981">
    <property type="component" value="Chromosome 5"/>
</dbReference>
<feature type="compositionally biased region" description="Basic and acidic residues" evidence="1">
    <location>
        <begin position="146"/>
        <end position="155"/>
    </location>
</feature>
<feature type="region of interest" description="Disordered" evidence="1">
    <location>
        <begin position="100"/>
        <end position="155"/>
    </location>
</feature>